<dbReference type="RefSeq" id="WP_152578093.1">
    <property type="nucleotide sequence ID" value="NZ_JAATJI010000002.1"/>
</dbReference>
<dbReference type="PANTHER" id="PTHR33121:SF15">
    <property type="entry name" value="BLUE LIGHT- AND TEMPERATURE-REGULATED ANTIREPRESSOR BLUF"/>
    <property type="match status" value="1"/>
</dbReference>
<evidence type="ECO:0000313" key="3">
    <source>
        <dbReference type="Proteomes" id="UP000481327"/>
    </source>
</evidence>
<proteinExistence type="predicted"/>
<dbReference type="SMART" id="SM00052">
    <property type="entry name" value="EAL"/>
    <property type="match status" value="1"/>
</dbReference>
<dbReference type="Gene3D" id="3.20.20.450">
    <property type="entry name" value="EAL domain"/>
    <property type="match status" value="1"/>
</dbReference>
<dbReference type="OrthoDB" id="1673646at2"/>
<dbReference type="EMBL" id="WIOL01000003">
    <property type="protein sequence ID" value="MQT17658.1"/>
    <property type="molecule type" value="Genomic_DNA"/>
</dbReference>
<keyword evidence="3" id="KW-1185">Reference proteome</keyword>
<dbReference type="SUPFAM" id="SSF141868">
    <property type="entry name" value="EAL domain-like"/>
    <property type="match status" value="1"/>
</dbReference>
<evidence type="ECO:0000313" key="2">
    <source>
        <dbReference type="EMBL" id="MQT17658.1"/>
    </source>
</evidence>
<dbReference type="InterPro" id="IPR001633">
    <property type="entry name" value="EAL_dom"/>
</dbReference>
<dbReference type="InterPro" id="IPR050706">
    <property type="entry name" value="Cyclic-di-GMP_PDE-like"/>
</dbReference>
<name>A0A7C9GVN3_9SPHN</name>
<comment type="caution">
    <text evidence="2">The sequence shown here is derived from an EMBL/GenBank/DDBJ whole genome shotgun (WGS) entry which is preliminary data.</text>
</comment>
<dbReference type="Proteomes" id="UP000481327">
    <property type="component" value="Unassembled WGS sequence"/>
</dbReference>
<accession>A0A7C9GVN3</accession>
<feature type="domain" description="EAL" evidence="1">
    <location>
        <begin position="1"/>
        <end position="232"/>
    </location>
</feature>
<dbReference type="Pfam" id="PF00563">
    <property type="entry name" value="EAL"/>
    <property type="match status" value="1"/>
</dbReference>
<reference evidence="2 3" key="1">
    <citation type="submission" date="2019-09" db="EMBL/GenBank/DDBJ databases">
        <title>Polymorphobacter sp. isolated from a lake in China.</title>
        <authorList>
            <person name="Liu Z."/>
        </authorList>
    </citation>
    <scope>NUCLEOTIDE SEQUENCE [LARGE SCALE GENOMIC DNA]</scope>
    <source>
        <strain evidence="2 3">D40P</strain>
    </source>
</reference>
<dbReference type="GO" id="GO:0071111">
    <property type="term" value="F:cyclic-guanylate-specific phosphodiesterase activity"/>
    <property type="evidence" value="ECO:0007669"/>
    <property type="project" value="InterPro"/>
</dbReference>
<protein>
    <submittedName>
        <fullName evidence="2">EAL domain-containing protein</fullName>
    </submittedName>
</protein>
<organism evidence="2 3">
    <name type="scientific">Sandarakinorhabdus fusca</name>
    <dbReference type="NCBI Taxonomy" id="1439888"/>
    <lineage>
        <taxon>Bacteria</taxon>
        <taxon>Pseudomonadati</taxon>
        <taxon>Pseudomonadota</taxon>
        <taxon>Alphaproteobacteria</taxon>
        <taxon>Sphingomonadales</taxon>
        <taxon>Sphingosinicellaceae</taxon>
        <taxon>Sandarakinorhabdus</taxon>
    </lineage>
</organism>
<dbReference type="AlphaFoldDB" id="A0A7C9GVN3"/>
<dbReference type="PROSITE" id="PS50883">
    <property type="entry name" value="EAL"/>
    <property type="match status" value="1"/>
</dbReference>
<dbReference type="InterPro" id="IPR035919">
    <property type="entry name" value="EAL_sf"/>
</dbReference>
<dbReference type="CDD" id="cd01948">
    <property type="entry name" value="EAL"/>
    <property type="match status" value="1"/>
</dbReference>
<gene>
    <name evidence="2" type="ORF">F3168_10330</name>
</gene>
<evidence type="ECO:0000259" key="1">
    <source>
        <dbReference type="PROSITE" id="PS50883"/>
    </source>
</evidence>
<dbReference type="PANTHER" id="PTHR33121">
    <property type="entry name" value="CYCLIC DI-GMP PHOSPHODIESTERASE PDEF"/>
    <property type="match status" value="1"/>
</dbReference>
<sequence>MAFQPIVDLALERVHAYEALVRGPDNESAQSVLSKVSEANRYAFDQKCRVAAIEGAVAAGILETDARLSINFLPNAVYSPLACIQLTLATARANDFPTDRLIFEFTENERMPDPRHVAEIVQAYRKMGFATALDDFGAGFAGLSLLAAIQPDIIKLDRQLICGIDASAAKRTIVGNVVRMSGELGVTVIGEGVETPGELAVLRHLGVRYVQGYLLARPAFAAIVPVSFPVAIAPEDPSPELSISVPGIG</sequence>